<feature type="signal peptide" evidence="1">
    <location>
        <begin position="1"/>
        <end position="21"/>
    </location>
</feature>
<dbReference type="AlphaFoldDB" id="A0A6I2MJ57"/>
<keyword evidence="3" id="KW-1185">Reference proteome</keyword>
<feature type="chain" id="PRO_5026315913" description="Collagen-like protein" evidence="1">
    <location>
        <begin position="22"/>
        <end position="197"/>
    </location>
</feature>
<keyword evidence="1" id="KW-0732">Signal</keyword>
<evidence type="ECO:0000256" key="1">
    <source>
        <dbReference type="SAM" id="SignalP"/>
    </source>
</evidence>
<dbReference type="EMBL" id="WKJH01000001">
    <property type="protein sequence ID" value="MRX62549.1"/>
    <property type="molecule type" value="Genomic_DNA"/>
</dbReference>
<sequence length="197" mass="21260">MKTSMKLFGLVIMAFSLVLTSCDGEDGEDGAMGLQGEQGIAGVDGEDGENGENGNANVIASSWTVINFPNSWDATNEARFEISDSSITQDVIDSYALLSFIRFTGSNTSAVSTPFISLASRYEIHDAMSIGEYVAFAIVNDIGAQPEPPTNHEVRYVLIAATNLTGKSDARSLENMLEIGIKTSNYRDVMDYLGLEY</sequence>
<dbReference type="PROSITE" id="PS51257">
    <property type="entry name" value="PROKAR_LIPOPROTEIN"/>
    <property type="match status" value="1"/>
</dbReference>
<name>A0A6I2MJ57_9FLAO</name>
<gene>
    <name evidence="2" type="ORF">GJ691_00080</name>
</gene>
<protein>
    <recommendedName>
        <fullName evidence="4">Collagen-like protein</fullName>
    </recommendedName>
</protein>
<proteinExistence type="predicted"/>
<evidence type="ECO:0008006" key="4">
    <source>
        <dbReference type="Google" id="ProtNLM"/>
    </source>
</evidence>
<evidence type="ECO:0000313" key="3">
    <source>
        <dbReference type="Proteomes" id="UP000443153"/>
    </source>
</evidence>
<comment type="caution">
    <text evidence="2">The sequence shown here is derived from an EMBL/GenBank/DDBJ whole genome shotgun (WGS) entry which is preliminary data.</text>
</comment>
<accession>A0A6I2MJ57</accession>
<dbReference type="Gene3D" id="1.20.5.320">
    <property type="entry name" value="6-Phosphogluconate Dehydrogenase, domain 3"/>
    <property type="match status" value="1"/>
</dbReference>
<reference evidence="2 3" key="1">
    <citation type="submission" date="2019-11" db="EMBL/GenBank/DDBJ databases">
        <title>Maribacter lutea sp. nov., a marine bacterium isolated from intertidal sand.</title>
        <authorList>
            <person name="Liu A."/>
        </authorList>
    </citation>
    <scope>NUCLEOTIDE SEQUENCE [LARGE SCALE GENOMIC DNA]</scope>
    <source>
        <strain evidence="2 3">RZ05</strain>
    </source>
</reference>
<dbReference type="RefSeq" id="WP_154362532.1">
    <property type="nucleotide sequence ID" value="NZ_WKJH01000001.1"/>
</dbReference>
<dbReference type="OrthoDB" id="679784at2"/>
<dbReference type="Proteomes" id="UP000443153">
    <property type="component" value="Unassembled WGS sequence"/>
</dbReference>
<evidence type="ECO:0000313" key="2">
    <source>
        <dbReference type="EMBL" id="MRX62549.1"/>
    </source>
</evidence>
<organism evidence="2 3">
    <name type="scientific">Maribacter luteus</name>
    <dbReference type="NCBI Taxonomy" id="2594478"/>
    <lineage>
        <taxon>Bacteria</taxon>
        <taxon>Pseudomonadati</taxon>
        <taxon>Bacteroidota</taxon>
        <taxon>Flavobacteriia</taxon>
        <taxon>Flavobacteriales</taxon>
        <taxon>Flavobacteriaceae</taxon>
        <taxon>Maribacter</taxon>
    </lineage>
</organism>